<feature type="domain" description="Fe/B12 periplasmic-binding" evidence="6">
    <location>
        <begin position="54"/>
        <end position="315"/>
    </location>
</feature>
<dbReference type="InterPro" id="IPR051313">
    <property type="entry name" value="Bact_iron-sidero_bind"/>
</dbReference>
<dbReference type="Pfam" id="PF01497">
    <property type="entry name" value="Peripla_BP_2"/>
    <property type="match status" value="1"/>
</dbReference>
<keyword evidence="3" id="KW-0813">Transport</keyword>
<sequence>MICVGRGGFLPAVMLALVVSLLQVVPAAAACDGRRIDQQVLNPPACVPAEPLRVVILDSFYNLGMALELGAPVVGAPLFAAHDARLTELARTAGVSDIGDFRSPSLERILALKPDLLIGEAQLHGALYPALSKIAPTVLIEAPDWKAHFMTLGNILGRTPAAVERLAAYEARVAAIRARVPDTTVSIIRIAPHGFHVYLDGPRAYAPYAVLREAGVKRTAYETTTDDTVLKRPDWEDIGALDGGILLYVAAAGSARGQDDALAAETVANPLWQMLPAVQAGRTHRLERGTWMGFNSLASAHRVLDDIERFILTTP</sequence>
<gene>
    <name evidence="7" type="primary">fecB</name>
    <name evidence="7" type="ORF">GCM10007301_38220</name>
</gene>
<evidence type="ECO:0000313" key="8">
    <source>
        <dbReference type="Proteomes" id="UP000606044"/>
    </source>
</evidence>
<organism evidence="7 8">
    <name type="scientific">Azorhizobium oxalatiphilum</name>
    <dbReference type="NCBI Taxonomy" id="980631"/>
    <lineage>
        <taxon>Bacteria</taxon>
        <taxon>Pseudomonadati</taxon>
        <taxon>Pseudomonadota</taxon>
        <taxon>Alphaproteobacteria</taxon>
        <taxon>Hyphomicrobiales</taxon>
        <taxon>Xanthobacteraceae</taxon>
        <taxon>Azorhizobium</taxon>
    </lineage>
</organism>
<name>A0A917C6L6_9HYPH</name>
<comment type="subcellular location">
    <subcellularLocation>
        <location evidence="1">Cell envelope</location>
    </subcellularLocation>
</comment>
<keyword evidence="4" id="KW-0410">Iron transport</keyword>
<dbReference type="InterPro" id="IPR002491">
    <property type="entry name" value="ABC_transptr_periplasmic_BD"/>
</dbReference>
<evidence type="ECO:0000256" key="2">
    <source>
        <dbReference type="ARBA" id="ARBA00008814"/>
    </source>
</evidence>
<dbReference type="PROSITE" id="PS50983">
    <property type="entry name" value="FE_B12_PBP"/>
    <property type="match status" value="1"/>
</dbReference>
<dbReference type="Gene3D" id="3.40.50.1980">
    <property type="entry name" value="Nitrogenase molybdenum iron protein domain"/>
    <property type="match status" value="2"/>
</dbReference>
<dbReference type="PROSITE" id="PS51257">
    <property type="entry name" value="PROKAR_LIPOPROTEIN"/>
    <property type="match status" value="1"/>
</dbReference>
<protein>
    <submittedName>
        <fullName evidence="7">Iron ABC transporter permease</fullName>
    </submittedName>
</protein>
<keyword evidence="5" id="KW-0732">Signal</keyword>
<keyword evidence="4" id="KW-0406">Ion transport</keyword>
<dbReference type="SUPFAM" id="SSF53807">
    <property type="entry name" value="Helical backbone' metal receptor"/>
    <property type="match status" value="1"/>
</dbReference>
<comment type="similarity">
    <text evidence="2">Belongs to the bacterial solute-binding protein 8 family.</text>
</comment>
<evidence type="ECO:0000313" key="7">
    <source>
        <dbReference type="EMBL" id="GGF74703.1"/>
    </source>
</evidence>
<evidence type="ECO:0000256" key="4">
    <source>
        <dbReference type="ARBA" id="ARBA00022496"/>
    </source>
</evidence>
<reference evidence="7" key="1">
    <citation type="journal article" date="2014" name="Int. J. Syst. Evol. Microbiol.">
        <title>Complete genome sequence of Corynebacterium casei LMG S-19264T (=DSM 44701T), isolated from a smear-ripened cheese.</title>
        <authorList>
            <consortium name="US DOE Joint Genome Institute (JGI-PGF)"/>
            <person name="Walter F."/>
            <person name="Albersmeier A."/>
            <person name="Kalinowski J."/>
            <person name="Ruckert C."/>
        </authorList>
    </citation>
    <scope>NUCLEOTIDE SEQUENCE</scope>
    <source>
        <strain evidence="7">CCM 7897</strain>
    </source>
</reference>
<proteinExistence type="inferred from homology"/>
<dbReference type="Proteomes" id="UP000606044">
    <property type="component" value="Unassembled WGS sequence"/>
</dbReference>
<evidence type="ECO:0000259" key="6">
    <source>
        <dbReference type="PROSITE" id="PS50983"/>
    </source>
</evidence>
<dbReference type="PANTHER" id="PTHR30532:SF25">
    <property type="entry name" value="IRON(III) DICITRATE-BINDING PERIPLASMIC PROTEIN"/>
    <property type="match status" value="1"/>
</dbReference>
<comment type="caution">
    <text evidence="7">The sequence shown here is derived from an EMBL/GenBank/DDBJ whole genome shotgun (WGS) entry which is preliminary data.</text>
</comment>
<keyword evidence="4" id="KW-0408">Iron</keyword>
<keyword evidence="8" id="KW-1185">Reference proteome</keyword>
<dbReference type="PANTHER" id="PTHR30532">
    <property type="entry name" value="IRON III DICITRATE-BINDING PERIPLASMIC PROTEIN"/>
    <property type="match status" value="1"/>
</dbReference>
<dbReference type="GO" id="GO:0030288">
    <property type="term" value="C:outer membrane-bounded periplasmic space"/>
    <property type="evidence" value="ECO:0007669"/>
    <property type="project" value="TreeGrafter"/>
</dbReference>
<evidence type="ECO:0000256" key="5">
    <source>
        <dbReference type="ARBA" id="ARBA00022729"/>
    </source>
</evidence>
<dbReference type="GO" id="GO:1901678">
    <property type="term" value="P:iron coordination entity transport"/>
    <property type="evidence" value="ECO:0007669"/>
    <property type="project" value="UniProtKB-ARBA"/>
</dbReference>
<dbReference type="RefSeq" id="WP_244644539.1">
    <property type="nucleotide sequence ID" value="NZ_BMCT01000006.1"/>
</dbReference>
<accession>A0A917C6L6</accession>
<evidence type="ECO:0000256" key="1">
    <source>
        <dbReference type="ARBA" id="ARBA00004196"/>
    </source>
</evidence>
<dbReference type="CDD" id="cd01146">
    <property type="entry name" value="FhuD"/>
    <property type="match status" value="1"/>
</dbReference>
<reference evidence="7" key="2">
    <citation type="submission" date="2020-09" db="EMBL/GenBank/DDBJ databases">
        <authorList>
            <person name="Sun Q."/>
            <person name="Sedlacek I."/>
        </authorList>
    </citation>
    <scope>NUCLEOTIDE SEQUENCE</scope>
    <source>
        <strain evidence="7">CCM 7897</strain>
    </source>
</reference>
<evidence type="ECO:0000256" key="3">
    <source>
        <dbReference type="ARBA" id="ARBA00022448"/>
    </source>
</evidence>
<dbReference type="AlphaFoldDB" id="A0A917C6L6"/>
<dbReference type="EMBL" id="BMCT01000006">
    <property type="protein sequence ID" value="GGF74703.1"/>
    <property type="molecule type" value="Genomic_DNA"/>
</dbReference>